<evidence type="ECO:0000256" key="3">
    <source>
        <dbReference type="ARBA" id="ARBA00022438"/>
    </source>
</evidence>
<dbReference type="GO" id="GO:0006508">
    <property type="term" value="P:proteolysis"/>
    <property type="evidence" value="ECO:0007669"/>
    <property type="project" value="UniProtKB-KW"/>
</dbReference>
<keyword evidence="3" id="KW-0031">Aminopeptidase</keyword>
<dbReference type="GO" id="GO:0043171">
    <property type="term" value="P:peptide catabolic process"/>
    <property type="evidence" value="ECO:0007669"/>
    <property type="project" value="TreeGrafter"/>
</dbReference>
<dbReference type="InterPro" id="IPR050344">
    <property type="entry name" value="Peptidase_M1_aminopeptidases"/>
</dbReference>
<evidence type="ECO:0000256" key="1">
    <source>
        <dbReference type="ARBA" id="ARBA00001947"/>
    </source>
</evidence>
<dbReference type="PANTHER" id="PTHR11533:SF174">
    <property type="entry name" value="PUROMYCIN-SENSITIVE AMINOPEPTIDASE-RELATED"/>
    <property type="match status" value="1"/>
</dbReference>
<dbReference type="GO" id="GO:0005737">
    <property type="term" value="C:cytoplasm"/>
    <property type="evidence" value="ECO:0007669"/>
    <property type="project" value="TreeGrafter"/>
</dbReference>
<dbReference type="SUPFAM" id="SSF63737">
    <property type="entry name" value="Leukotriene A4 hydrolase N-terminal domain"/>
    <property type="match status" value="1"/>
</dbReference>
<reference evidence="11" key="1">
    <citation type="submission" date="2017-02" db="UniProtKB">
        <authorList>
            <consortium name="WormBaseParasite"/>
        </authorList>
    </citation>
    <scope>IDENTIFICATION</scope>
</reference>
<dbReference type="InterPro" id="IPR042097">
    <property type="entry name" value="Aminopeptidase_N-like_N_sf"/>
</dbReference>
<dbReference type="InterPro" id="IPR027268">
    <property type="entry name" value="Peptidase_M4/M1_CTD_sf"/>
</dbReference>
<dbReference type="AlphaFoldDB" id="A0A0N5A6T7"/>
<dbReference type="InterPro" id="IPR001930">
    <property type="entry name" value="Peptidase_M1"/>
</dbReference>
<dbReference type="SUPFAM" id="SSF55486">
    <property type="entry name" value="Metalloproteases ('zincins'), catalytic domain"/>
    <property type="match status" value="1"/>
</dbReference>
<evidence type="ECO:0000313" key="10">
    <source>
        <dbReference type="Proteomes" id="UP000038045"/>
    </source>
</evidence>
<dbReference type="Gene3D" id="1.10.390.10">
    <property type="entry name" value="Neutral Protease Domain 2"/>
    <property type="match status" value="1"/>
</dbReference>
<evidence type="ECO:0000313" key="11">
    <source>
        <dbReference type="WBParaSite" id="PTRK_0001770500.1"/>
    </source>
</evidence>
<comment type="similarity">
    <text evidence="2">Belongs to the peptidase M1 family.</text>
</comment>
<dbReference type="Pfam" id="PF01433">
    <property type="entry name" value="Peptidase_M1"/>
    <property type="match status" value="1"/>
</dbReference>
<dbReference type="GO" id="GO:0070006">
    <property type="term" value="F:metalloaminopeptidase activity"/>
    <property type="evidence" value="ECO:0007669"/>
    <property type="project" value="TreeGrafter"/>
</dbReference>
<protein>
    <submittedName>
        <fullName evidence="11">Peptidase_M1 domain-containing protein</fullName>
    </submittedName>
</protein>
<dbReference type="GO" id="GO:0008270">
    <property type="term" value="F:zinc ion binding"/>
    <property type="evidence" value="ECO:0007669"/>
    <property type="project" value="InterPro"/>
</dbReference>
<proteinExistence type="inferred from homology"/>
<dbReference type="STRING" id="131310.A0A0N5A6T7"/>
<evidence type="ECO:0000256" key="7">
    <source>
        <dbReference type="ARBA" id="ARBA00022833"/>
    </source>
</evidence>
<keyword evidence="8" id="KW-0482">Metalloprotease</keyword>
<keyword evidence="10" id="KW-1185">Reference proteome</keyword>
<dbReference type="GO" id="GO:0042277">
    <property type="term" value="F:peptide binding"/>
    <property type="evidence" value="ECO:0007669"/>
    <property type="project" value="TreeGrafter"/>
</dbReference>
<organism evidence="10 11">
    <name type="scientific">Parastrongyloides trichosuri</name>
    <name type="common">Possum-specific nematode worm</name>
    <dbReference type="NCBI Taxonomy" id="131310"/>
    <lineage>
        <taxon>Eukaryota</taxon>
        <taxon>Metazoa</taxon>
        <taxon>Ecdysozoa</taxon>
        <taxon>Nematoda</taxon>
        <taxon>Chromadorea</taxon>
        <taxon>Rhabditida</taxon>
        <taxon>Tylenchina</taxon>
        <taxon>Panagrolaimomorpha</taxon>
        <taxon>Strongyloidoidea</taxon>
        <taxon>Strongyloididae</taxon>
        <taxon>Parastrongyloides</taxon>
    </lineage>
</organism>
<evidence type="ECO:0000256" key="8">
    <source>
        <dbReference type="ARBA" id="ARBA00023049"/>
    </source>
</evidence>
<keyword evidence="4" id="KW-0645">Protease</keyword>
<evidence type="ECO:0000256" key="5">
    <source>
        <dbReference type="ARBA" id="ARBA00022723"/>
    </source>
</evidence>
<evidence type="ECO:0000259" key="9">
    <source>
        <dbReference type="Pfam" id="PF01433"/>
    </source>
</evidence>
<evidence type="ECO:0000256" key="2">
    <source>
        <dbReference type="ARBA" id="ARBA00010136"/>
    </source>
</evidence>
<dbReference type="GO" id="GO:0005615">
    <property type="term" value="C:extracellular space"/>
    <property type="evidence" value="ECO:0007669"/>
    <property type="project" value="TreeGrafter"/>
</dbReference>
<dbReference type="Gene3D" id="2.60.40.1730">
    <property type="entry name" value="tricorn interacting facor f3 domain"/>
    <property type="match status" value="1"/>
</dbReference>
<evidence type="ECO:0000256" key="4">
    <source>
        <dbReference type="ARBA" id="ARBA00022670"/>
    </source>
</evidence>
<dbReference type="WBParaSite" id="PTRK_0001770500.1">
    <property type="protein sequence ID" value="PTRK_0001770500.1"/>
    <property type="gene ID" value="PTRK_0001770500"/>
</dbReference>
<comment type="cofactor">
    <cofactor evidence="1">
        <name>Zn(2+)</name>
        <dbReference type="ChEBI" id="CHEBI:29105"/>
    </cofactor>
</comment>
<accession>A0A0N5A6T7</accession>
<dbReference type="GO" id="GO:0016020">
    <property type="term" value="C:membrane"/>
    <property type="evidence" value="ECO:0007669"/>
    <property type="project" value="TreeGrafter"/>
</dbReference>
<feature type="domain" description="Peptidase M1 membrane alanine aminopeptidase" evidence="9">
    <location>
        <begin position="79"/>
        <end position="180"/>
    </location>
</feature>
<dbReference type="Proteomes" id="UP000038045">
    <property type="component" value="Unplaced"/>
</dbReference>
<dbReference type="InterPro" id="IPR014782">
    <property type="entry name" value="Peptidase_M1_dom"/>
</dbReference>
<name>A0A0N5A6T7_PARTI</name>
<keyword evidence="7" id="KW-0862">Zinc</keyword>
<dbReference type="PRINTS" id="PR00756">
    <property type="entry name" value="ALADIPTASE"/>
</dbReference>
<dbReference type="PANTHER" id="PTHR11533">
    <property type="entry name" value="PROTEASE M1 ZINC METALLOPROTEASE"/>
    <property type="match status" value="1"/>
</dbReference>
<evidence type="ECO:0000256" key="6">
    <source>
        <dbReference type="ARBA" id="ARBA00022801"/>
    </source>
</evidence>
<sequence>MNLQVHKDLIALSNAKVKNIDKMNDGAKRVNYESTMHMSSYLVALVARDFEYIEGTTINGTTRVRVYTVKGHAKRGTFGLEGGIAVVNYLSKYLNMKYPLTKMGMLSAPVFEYGAMENTELLIYNRHTLLFGAITTDIRGKMKGIALIVAHEVAHQLFGNMISMDWWNQLWLKEGFSSYF</sequence>
<keyword evidence="5" id="KW-0479">Metal-binding</keyword>
<keyword evidence="6" id="KW-0378">Hydrolase</keyword>